<dbReference type="EMBL" id="MIHA01000013">
    <property type="protein sequence ID" value="ODQ88807.1"/>
    <property type="molecule type" value="Genomic_DNA"/>
</dbReference>
<feature type="domain" description="STAS" evidence="1">
    <location>
        <begin position="46"/>
        <end position="108"/>
    </location>
</feature>
<organism evidence="2 3">
    <name type="scientific">Mycolicibacterium flavescens</name>
    <name type="common">Mycobacterium flavescens</name>
    <dbReference type="NCBI Taxonomy" id="1776"/>
    <lineage>
        <taxon>Bacteria</taxon>
        <taxon>Bacillati</taxon>
        <taxon>Actinomycetota</taxon>
        <taxon>Actinomycetes</taxon>
        <taxon>Mycobacteriales</taxon>
        <taxon>Mycobacteriaceae</taxon>
        <taxon>Mycolicibacterium</taxon>
    </lineage>
</organism>
<evidence type="ECO:0000259" key="1">
    <source>
        <dbReference type="PROSITE" id="PS50801"/>
    </source>
</evidence>
<dbReference type="InterPro" id="IPR036513">
    <property type="entry name" value="STAS_dom_sf"/>
</dbReference>
<dbReference type="STRING" id="1776.BHQ18_18350"/>
<dbReference type="Pfam" id="PF01740">
    <property type="entry name" value="STAS"/>
    <property type="match status" value="1"/>
</dbReference>
<dbReference type="InterPro" id="IPR002645">
    <property type="entry name" value="STAS_dom"/>
</dbReference>
<dbReference type="PANTHER" id="PTHR33495">
    <property type="entry name" value="ANTI-SIGMA FACTOR ANTAGONIST TM_1081-RELATED-RELATED"/>
    <property type="match status" value="1"/>
</dbReference>
<dbReference type="PROSITE" id="PS50801">
    <property type="entry name" value="STAS"/>
    <property type="match status" value="1"/>
</dbReference>
<accession>A0A1E3RHB5</accession>
<reference evidence="3" key="1">
    <citation type="submission" date="2016-09" db="EMBL/GenBank/DDBJ databases">
        <authorList>
            <person name="Greninger A.L."/>
            <person name="Jerome K.R."/>
            <person name="Mcnair B."/>
            <person name="Wallis C."/>
            <person name="Fang F."/>
        </authorList>
    </citation>
    <scope>NUCLEOTIDE SEQUENCE [LARGE SCALE GENOMIC DNA]</scope>
    <source>
        <strain evidence="3">M6</strain>
    </source>
</reference>
<keyword evidence="3" id="KW-1185">Reference proteome</keyword>
<evidence type="ECO:0000313" key="3">
    <source>
        <dbReference type="Proteomes" id="UP000094053"/>
    </source>
</evidence>
<dbReference type="Gene3D" id="3.30.750.24">
    <property type="entry name" value="STAS domain"/>
    <property type="match status" value="1"/>
</dbReference>
<protein>
    <recommendedName>
        <fullName evidence="1">STAS domain-containing protein</fullName>
    </recommendedName>
</protein>
<evidence type="ECO:0000313" key="2">
    <source>
        <dbReference type="EMBL" id="ODQ88807.1"/>
    </source>
</evidence>
<dbReference type="SUPFAM" id="SSF52091">
    <property type="entry name" value="SpoIIaa-like"/>
    <property type="match status" value="1"/>
</dbReference>
<name>A0A1E3RHB5_MYCFV</name>
<dbReference type="Proteomes" id="UP000094053">
    <property type="component" value="Unassembled WGS sequence"/>
</dbReference>
<dbReference type="AlphaFoldDB" id="A0A1E3RHB5"/>
<proteinExistence type="predicted"/>
<comment type="caution">
    <text evidence="2">The sequence shown here is derived from an EMBL/GenBank/DDBJ whole genome shotgun (WGS) entry which is preliminary data.</text>
</comment>
<dbReference type="CDD" id="cd07043">
    <property type="entry name" value="STAS_anti-anti-sigma_factors"/>
    <property type="match status" value="1"/>
</dbReference>
<dbReference type="GO" id="GO:0043856">
    <property type="term" value="F:anti-sigma factor antagonist activity"/>
    <property type="evidence" value="ECO:0007669"/>
    <property type="project" value="TreeGrafter"/>
</dbReference>
<dbReference type="PANTHER" id="PTHR33495:SF2">
    <property type="entry name" value="ANTI-SIGMA FACTOR ANTAGONIST TM_1081-RELATED"/>
    <property type="match status" value="1"/>
</dbReference>
<gene>
    <name evidence="2" type="ORF">BHQ18_18350</name>
</gene>
<sequence>MTPSVCACPDLTSGGAARFALIPTLLLRRHHVMHRPSRLVGPALHPESLIVEVVGDIDASNTGALCDHVDEFVAPGHRTVLDCSGVEFFALAGMRLLVDVDDRCRQLGLPWALITSEAVERVLTVAGAARRFPVVDQG</sequence>
<dbReference type="RefSeq" id="WP_069415062.1">
    <property type="nucleotide sequence ID" value="NZ_JACKUL010000031.1"/>
</dbReference>